<comment type="caution">
    <text evidence="1">The sequence shown here is derived from an EMBL/GenBank/DDBJ whole genome shotgun (WGS) entry which is preliminary data.</text>
</comment>
<sequence>MVCREQWSRDQCSVSWISEGDILCKFISHCEQSSQLVNGTLSSQPTVALLAIKDAHRHKLIQCKAPWINLPINALLKQKSHLQLPSGKQLSGTVHRQQESLVDTAADHRKMRLPRAEYKEIVRWTEHLRPTRQCMKMLKERFP</sequence>
<evidence type="ECO:0000313" key="2">
    <source>
        <dbReference type="Proteomes" id="UP001279410"/>
    </source>
</evidence>
<organism evidence="1 2">
    <name type="scientific">Lates japonicus</name>
    <name type="common">Japanese lates</name>
    <dbReference type="NCBI Taxonomy" id="270547"/>
    <lineage>
        <taxon>Eukaryota</taxon>
        <taxon>Metazoa</taxon>
        <taxon>Chordata</taxon>
        <taxon>Craniata</taxon>
        <taxon>Vertebrata</taxon>
        <taxon>Euteleostomi</taxon>
        <taxon>Actinopterygii</taxon>
        <taxon>Neopterygii</taxon>
        <taxon>Teleostei</taxon>
        <taxon>Neoteleostei</taxon>
        <taxon>Acanthomorphata</taxon>
        <taxon>Carangaria</taxon>
        <taxon>Carangaria incertae sedis</taxon>
        <taxon>Centropomidae</taxon>
        <taxon>Lates</taxon>
    </lineage>
</organism>
<name>A0AAD3M5H5_LATJO</name>
<proteinExistence type="predicted"/>
<accession>A0AAD3M5H5</accession>
<protein>
    <submittedName>
        <fullName evidence="1">CDAN1-interacting nuclease 1 isoform X1</fullName>
    </submittedName>
</protein>
<dbReference type="AlphaFoldDB" id="A0AAD3M5H5"/>
<feature type="non-terminal residue" evidence="1">
    <location>
        <position position="143"/>
    </location>
</feature>
<gene>
    <name evidence="1" type="ORF">AKAME5_000202100</name>
</gene>
<evidence type="ECO:0000313" key="1">
    <source>
        <dbReference type="EMBL" id="GLD47953.1"/>
    </source>
</evidence>
<dbReference type="Proteomes" id="UP001279410">
    <property type="component" value="Unassembled WGS sequence"/>
</dbReference>
<keyword evidence="2" id="KW-1185">Reference proteome</keyword>
<reference evidence="1" key="1">
    <citation type="submission" date="2022-08" db="EMBL/GenBank/DDBJ databases">
        <title>Genome sequencing of akame (Lates japonicus).</title>
        <authorList>
            <person name="Hashiguchi Y."/>
            <person name="Takahashi H."/>
        </authorList>
    </citation>
    <scope>NUCLEOTIDE SEQUENCE</scope>
    <source>
        <strain evidence="1">Kochi</strain>
    </source>
</reference>
<dbReference type="EMBL" id="BRZM01000004">
    <property type="protein sequence ID" value="GLD47953.1"/>
    <property type="molecule type" value="Genomic_DNA"/>
</dbReference>